<keyword evidence="2" id="KW-1185">Reference proteome</keyword>
<name>A0AAE0LQK9_9PEZI</name>
<dbReference type="Proteomes" id="UP001278766">
    <property type="component" value="Unassembled WGS sequence"/>
</dbReference>
<evidence type="ECO:0000313" key="1">
    <source>
        <dbReference type="EMBL" id="KAK3293868.1"/>
    </source>
</evidence>
<dbReference type="RefSeq" id="XP_062657382.1">
    <property type="nucleotide sequence ID" value="XM_062798817.1"/>
</dbReference>
<protein>
    <submittedName>
        <fullName evidence="1">Uncharacterized protein</fullName>
    </submittedName>
</protein>
<accession>A0AAE0LQK9</accession>
<reference evidence="1" key="1">
    <citation type="journal article" date="2023" name="Mol. Phylogenet. Evol.">
        <title>Genome-scale phylogeny and comparative genomics of the fungal order Sordariales.</title>
        <authorList>
            <person name="Hensen N."/>
            <person name="Bonometti L."/>
            <person name="Westerberg I."/>
            <person name="Brannstrom I.O."/>
            <person name="Guillou S."/>
            <person name="Cros-Aarteil S."/>
            <person name="Calhoun S."/>
            <person name="Haridas S."/>
            <person name="Kuo A."/>
            <person name="Mondo S."/>
            <person name="Pangilinan J."/>
            <person name="Riley R."/>
            <person name="LaButti K."/>
            <person name="Andreopoulos B."/>
            <person name="Lipzen A."/>
            <person name="Chen C."/>
            <person name="Yan M."/>
            <person name="Daum C."/>
            <person name="Ng V."/>
            <person name="Clum A."/>
            <person name="Steindorff A."/>
            <person name="Ohm R.A."/>
            <person name="Martin F."/>
            <person name="Silar P."/>
            <person name="Natvig D.O."/>
            <person name="Lalanne C."/>
            <person name="Gautier V."/>
            <person name="Ament-Velasquez S.L."/>
            <person name="Kruys A."/>
            <person name="Hutchinson M.I."/>
            <person name="Powell A.J."/>
            <person name="Barry K."/>
            <person name="Miller A.N."/>
            <person name="Grigoriev I.V."/>
            <person name="Debuchy R."/>
            <person name="Gladieux P."/>
            <person name="Hiltunen Thoren M."/>
            <person name="Johannesson H."/>
        </authorList>
    </citation>
    <scope>NUCLEOTIDE SEQUENCE</scope>
    <source>
        <strain evidence="1">CBS 168.71</strain>
    </source>
</reference>
<proteinExistence type="predicted"/>
<sequence>MEDFRTLVESLKSRLWDSDVAAIATNSTKDFDILLGDIQHHTAARLLYTRPLDQPLTRRDYQSAKAFLIRIYDDEGVERKWGEKVGYFKQLNPESLAVAVILWNGDKALRHATETIRALCQGAEKISKWSPWPRDERLKTLVQRYQQQAAPSTVASSAGPNSIGTI</sequence>
<dbReference type="EMBL" id="JAUEPN010000005">
    <property type="protein sequence ID" value="KAK3293868.1"/>
    <property type="molecule type" value="Genomic_DNA"/>
</dbReference>
<comment type="caution">
    <text evidence="1">The sequence shown here is derived from an EMBL/GenBank/DDBJ whole genome shotgun (WGS) entry which is preliminary data.</text>
</comment>
<dbReference type="AlphaFoldDB" id="A0AAE0LQK9"/>
<organism evidence="1 2">
    <name type="scientific">Chaetomium fimeti</name>
    <dbReference type="NCBI Taxonomy" id="1854472"/>
    <lineage>
        <taxon>Eukaryota</taxon>
        <taxon>Fungi</taxon>
        <taxon>Dikarya</taxon>
        <taxon>Ascomycota</taxon>
        <taxon>Pezizomycotina</taxon>
        <taxon>Sordariomycetes</taxon>
        <taxon>Sordariomycetidae</taxon>
        <taxon>Sordariales</taxon>
        <taxon>Chaetomiaceae</taxon>
        <taxon>Chaetomium</taxon>
    </lineage>
</organism>
<evidence type="ECO:0000313" key="2">
    <source>
        <dbReference type="Proteomes" id="UP001278766"/>
    </source>
</evidence>
<dbReference type="GeneID" id="87835765"/>
<gene>
    <name evidence="1" type="ORF">B0H64DRAFT_174209</name>
</gene>
<reference evidence="1" key="2">
    <citation type="submission" date="2023-06" db="EMBL/GenBank/DDBJ databases">
        <authorList>
            <consortium name="Lawrence Berkeley National Laboratory"/>
            <person name="Haridas S."/>
            <person name="Hensen N."/>
            <person name="Bonometti L."/>
            <person name="Westerberg I."/>
            <person name="Brannstrom I.O."/>
            <person name="Guillou S."/>
            <person name="Cros-Aarteil S."/>
            <person name="Calhoun S."/>
            <person name="Kuo A."/>
            <person name="Mondo S."/>
            <person name="Pangilinan J."/>
            <person name="Riley R."/>
            <person name="Labutti K."/>
            <person name="Andreopoulos B."/>
            <person name="Lipzen A."/>
            <person name="Chen C."/>
            <person name="Yanf M."/>
            <person name="Daum C."/>
            <person name="Ng V."/>
            <person name="Clum A."/>
            <person name="Steindorff A."/>
            <person name="Ohm R."/>
            <person name="Martin F."/>
            <person name="Silar P."/>
            <person name="Natvig D."/>
            <person name="Lalanne C."/>
            <person name="Gautier V."/>
            <person name="Ament-Velasquez S.L."/>
            <person name="Kruys A."/>
            <person name="Hutchinson M.I."/>
            <person name="Powell A.J."/>
            <person name="Barry K."/>
            <person name="Miller A.N."/>
            <person name="Grigoriev I.V."/>
            <person name="Debuchy R."/>
            <person name="Gladieux P."/>
            <person name="Thoren M.H."/>
            <person name="Johannesson H."/>
        </authorList>
    </citation>
    <scope>NUCLEOTIDE SEQUENCE</scope>
    <source>
        <strain evidence="1">CBS 168.71</strain>
    </source>
</reference>